<dbReference type="RefSeq" id="WP_142592525.1">
    <property type="nucleotide sequence ID" value="NZ_CABFWF030000011.1"/>
</dbReference>
<dbReference type="Pfam" id="PF03428">
    <property type="entry name" value="RP-C"/>
    <property type="match status" value="1"/>
</dbReference>
<dbReference type="NCBIfam" id="NF040974">
    <property type="entry name" value="RepABC_RepC"/>
    <property type="match status" value="1"/>
</dbReference>
<sequence>MQSGNVTTPFGRRPMTLALVRRQIEAAEIKPGKSADKWKVFRDASTAREVLGLQDRSLAVLDALLSFYPENELRQDGQLVVFPSNAQLTLRAHGIAGATLRRHLAILVDAGLIVRKDSANGKRYARKGKTGDIETAFGFDLSPLLLRMEELAAMAQQVAADRAAYRQARESLTICRRDIRKLISAAMEEGAPGDWDAVEDSYIALVAKIPRTPRMQDVAQALAEMEALRDKVIKLLDLQQNEENNSTNDAHNGRHIQNSNTEPFNELEPCSRKEQGERRAEPVGAKGSYTVKSFPLGLVLKACPEIAMYGPDGAVASWRDLMSAAVVVRSMLGVSPSAYQDACEAMGAEDAAIAIACILERAGHINSPGGYLRELTRKAQRGEFSLGPPLMALLRARGVGDRAVG</sequence>
<feature type="region of interest" description="Disordered" evidence="1">
    <location>
        <begin position="243"/>
        <end position="284"/>
    </location>
</feature>
<keyword evidence="5" id="KW-1185">Reference proteome</keyword>
<protein>
    <submittedName>
        <fullName evidence="4">Replication initiation protein RepC</fullName>
    </submittedName>
</protein>
<evidence type="ECO:0000256" key="1">
    <source>
        <dbReference type="SAM" id="MobiDB-lite"/>
    </source>
</evidence>
<dbReference type="NCBIfam" id="NF010396">
    <property type="entry name" value="PRK13824.1"/>
    <property type="match status" value="1"/>
</dbReference>
<dbReference type="InterPro" id="IPR021760">
    <property type="entry name" value="RepC_C"/>
</dbReference>
<dbReference type="InterPro" id="IPR005090">
    <property type="entry name" value="RepC_N"/>
</dbReference>
<evidence type="ECO:0000313" key="5">
    <source>
        <dbReference type="Proteomes" id="UP000606921"/>
    </source>
</evidence>
<feature type="domain" description="Plasmid replication protein C N-terminal" evidence="2">
    <location>
        <begin position="13"/>
        <end position="186"/>
    </location>
</feature>
<dbReference type="InterPro" id="IPR047611">
    <property type="entry name" value="RepABC_RepC"/>
</dbReference>
<feature type="compositionally biased region" description="Polar residues" evidence="1">
    <location>
        <begin position="243"/>
        <end position="263"/>
    </location>
</feature>
<accession>A0ABN7JKV5</accession>
<comment type="caution">
    <text evidence="4">The sequence shown here is derived from an EMBL/GenBank/DDBJ whole genome shotgun (WGS) entry which is preliminary data.</text>
</comment>
<feature type="compositionally biased region" description="Basic and acidic residues" evidence="1">
    <location>
        <begin position="269"/>
        <end position="281"/>
    </location>
</feature>
<feature type="domain" description="Plasmid replication protein C C-terminal" evidence="3">
    <location>
        <begin position="295"/>
        <end position="395"/>
    </location>
</feature>
<organism evidence="4 5">
    <name type="scientific">Pseudorhizobium endolithicum</name>
    <dbReference type="NCBI Taxonomy" id="1191678"/>
    <lineage>
        <taxon>Bacteria</taxon>
        <taxon>Pseudomonadati</taxon>
        <taxon>Pseudomonadota</taxon>
        <taxon>Alphaproteobacteria</taxon>
        <taxon>Hyphomicrobiales</taxon>
        <taxon>Rhizobiaceae</taxon>
        <taxon>Rhizobium/Agrobacterium group</taxon>
        <taxon>Pseudorhizobium</taxon>
    </lineage>
</organism>
<evidence type="ECO:0000259" key="2">
    <source>
        <dbReference type="Pfam" id="PF03428"/>
    </source>
</evidence>
<dbReference type="EMBL" id="CABFWF030000011">
    <property type="protein sequence ID" value="CAD7036285.1"/>
    <property type="molecule type" value="Genomic_DNA"/>
</dbReference>
<name>A0ABN7JKV5_9HYPH</name>
<evidence type="ECO:0000313" key="4">
    <source>
        <dbReference type="EMBL" id="CAD7036285.1"/>
    </source>
</evidence>
<dbReference type="Pfam" id="PF11800">
    <property type="entry name" value="RP-C_C"/>
    <property type="match status" value="1"/>
</dbReference>
<proteinExistence type="predicted"/>
<evidence type="ECO:0000259" key="3">
    <source>
        <dbReference type="Pfam" id="PF11800"/>
    </source>
</evidence>
<reference evidence="4 5" key="1">
    <citation type="submission" date="2020-11" db="EMBL/GenBank/DDBJ databases">
        <authorList>
            <person name="Lassalle F."/>
        </authorList>
    </citation>
    <scope>NUCLEOTIDE SEQUENCE [LARGE SCALE GENOMIC DNA]</scope>
    <source>
        <strain evidence="4 5">JC140</strain>
    </source>
</reference>
<dbReference type="Proteomes" id="UP000606921">
    <property type="component" value="Unassembled WGS sequence"/>
</dbReference>
<gene>
    <name evidence="4" type="ORF">REJC140_03516</name>
</gene>